<evidence type="ECO:0000313" key="13">
    <source>
        <dbReference type="EMBL" id="MCO1654638.1"/>
    </source>
</evidence>
<dbReference type="PROSITE" id="PS00154">
    <property type="entry name" value="ATPASE_E1_E2"/>
    <property type="match status" value="1"/>
</dbReference>
<feature type="domain" description="HMA" evidence="12">
    <location>
        <begin position="19"/>
        <end position="83"/>
    </location>
</feature>
<name>A0ABT0ZV65_9PSEU</name>
<dbReference type="PROSITE" id="PS50846">
    <property type="entry name" value="HMA_2"/>
    <property type="match status" value="1"/>
</dbReference>
<accession>A0ABT0ZV65</accession>
<feature type="transmembrane region" description="Helical" evidence="10">
    <location>
        <begin position="738"/>
        <end position="756"/>
    </location>
</feature>
<evidence type="ECO:0000256" key="3">
    <source>
        <dbReference type="ARBA" id="ARBA00022692"/>
    </source>
</evidence>
<feature type="transmembrane region" description="Helical" evidence="10">
    <location>
        <begin position="395"/>
        <end position="418"/>
    </location>
</feature>
<evidence type="ECO:0000256" key="8">
    <source>
        <dbReference type="ARBA" id="ARBA00022989"/>
    </source>
</evidence>
<reference evidence="13" key="1">
    <citation type="submission" date="2021-04" db="EMBL/GenBank/DDBJ databases">
        <title>Pseudonocardia sp. nov., isolated from sandy soil of mangrove forest.</title>
        <authorList>
            <person name="Zan Z."/>
            <person name="Huang R."/>
            <person name="Liu W."/>
        </authorList>
    </citation>
    <scope>NUCLEOTIDE SEQUENCE</scope>
    <source>
        <strain evidence="13">S2-4</strain>
    </source>
</reference>
<dbReference type="SUPFAM" id="SSF55008">
    <property type="entry name" value="HMA, heavy metal-associated domain"/>
    <property type="match status" value="1"/>
</dbReference>
<feature type="transmembrane region" description="Helical" evidence="10">
    <location>
        <begin position="174"/>
        <end position="197"/>
    </location>
</feature>
<dbReference type="SFLD" id="SFLDF00027">
    <property type="entry name" value="p-type_atpase"/>
    <property type="match status" value="1"/>
</dbReference>
<feature type="region of interest" description="Disordered" evidence="11">
    <location>
        <begin position="82"/>
        <end position="108"/>
    </location>
</feature>
<keyword evidence="5 10" id="KW-0547">Nucleotide-binding</keyword>
<dbReference type="SUPFAM" id="SSF81653">
    <property type="entry name" value="Calcium ATPase, transduction domain A"/>
    <property type="match status" value="1"/>
</dbReference>
<keyword evidence="10" id="KW-1003">Cell membrane</keyword>
<keyword evidence="9 10" id="KW-0472">Membrane</keyword>
<dbReference type="InterPro" id="IPR018303">
    <property type="entry name" value="ATPase_P-typ_P_site"/>
</dbReference>
<dbReference type="InterPro" id="IPR059000">
    <property type="entry name" value="ATPase_P-type_domA"/>
</dbReference>
<gene>
    <name evidence="13" type="ORF">KDL28_06175</name>
</gene>
<dbReference type="NCBIfam" id="TIGR01511">
    <property type="entry name" value="ATPase-IB1_Cu"/>
    <property type="match status" value="1"/>
</dbReference>
<dbReference type="InterPro" id="IPR023214">
    <property type="entry name" value="HAD_sf"/>
</dbReference>
<dbReference type="SFLD" id="SFLDS00003">
    <property type="entry name" value="Haloacid_Dehalogenase"/>
    <property type="match status" value="1"/>
</dbReference>
<feature type="transmembrane region" description="Helical" evidence="10">
    <location>
        <begin position="369"/>
        <end position="389"/>
    </location>
</feature>
<keyword evidence="6 10" id="KW-0067">ATP-binding</keyword>
<dbReference type="InterPro" id="IPR023298">
    <property type="entry name" value="ATPase_P-typ_TM_dom_sf"/>
</dbReference>
<dbReference type="PROSITE" id="PS01047">
    <property type="entry name" value="HMA_1"/>
    <property type="match status" value="1"/>
</dbReference>
<dbReference type="PANTHER" id="PTHR43520">
    <property type="entry name" value="ATP7, ISOFORM B"/>
    <property type="match status" value="1"/>
</dbReference>
<evidence type="ECO:0000313" key="14">
    <source>
        <dbReference type="Proteomes" id="UP001165283"/>
    </source>
</evidence>
<dbReference type="PANTHER" id="PTHR43520:SF8">
    <property type="entry name" value="P-TYPE CU(+) TRANSPORTER"/>
    <property type="match status" value="1"/>
</dbReference>
<sequence length="796" mass="81444">MSTTTGNAPRDAAATGALTEVELAISGMTCASCANRIERKLNKLDGVSATVNYATEKARVRAPDGVDPSVLLAQVEAAGYTAQLPTPPATGPTGSAADAESGPDPARPLRDRVVISAVLAVPVVAMAMVPALQFTYWQWISLALAAPVVVWGAWPFHRAAWTNLRHGAATMDTLVSMGVLAAFAWSLWALLLGTAGVPGMTHPFELTIAPSDGAANIYLEVAAGVTTFLLAGRYFEARAKRRSGAALRALLELGAKDVTVLRGDREVRIPTGQLAVGDRFVVRPGEKIATDGVVTDGRSAVDASMLTGESVPVEVRVGDPVVGATVNAGGRLVVRATRVGADTQLAQMARLVEDAQNGKAEVQRLADRVSGVFVPIVIALAAATLAFWLGAGAGAAAAFTAAVAVLIIACPCALGLATPTALLVGTGRGAQLGILIKGPEVLESTRRVDTVVLDKTGTVTTGRMSVVAVHLADGVDEAQVLRLAGAVEDASEHPIAAAVARAARERTGDLPAVEDFTNVEGLGVQGVVDGHAVLVGRAALLEQWSQPLPPELVAAKAAEEERGRTAIAVAWDGAARAVLAVADTVKPTSARAIAQLRGLGLTPVLLTGDNAAVARSVAAEVGIDAGPDTVIAEVLPADKVDVITRLQSRGKVVAMIGDGVNDAAALAQADLGLAMGTGTDAAIQAGDLTLVRGDLLAAVDAIRLARRTLATIKGNLFWAFAYNVAALPLAAAGLLNPMLAGAAMALSSLFVVTNSLRLRRFTARNDTSSVPAPDVTAQELRPTATTGSWSGAGRGG</sequence>
<dbReference type="PROSITE" id="PS01229">
    <property type="entry name" value="COF_2"/>
    <property type="match status" value="1"/>
</dbReference>
<dbReference type="PRINTS" id="PR00120">
    <property type="entry name" value="HATPASE"/>
</dbReference>
<dbReference type="NCBIfam" id="TIGR01525">
    <property type="entry name" value="ATPase-IB_hvy"/>
    <property type="match status" value="1"/>
</dbReference>
<feature type="transmembrane region" description="Helical" evidence="10">
    <location>
        <begin position="217"/>
        <end position="235"/>
    </location>
</feature>
<feature type="transmembrane region" description="Helical" evidence="10">
    <location>
        <begin position="136"/>
        <end position="154"/>
    </location>
</feature>
<dbReference type="InterPro" id="IPR027256">
    <property type="entry name" value="P-typ_ATPase_IB"/>
</dbReference>
<evidence type="ECO:0000256" key="6">
    <source>
        <dbReference type="ARBA" id="ARBA00022840"/>
    </source>
</evidence>
<dbReference type="InterPro" id="IPR036412">
    <property type="entry name" value="HAD-like_sf"/>
</dbReference>
<keyword evidence="7" id="KW-1278">Translocase</keyword>
<dbReference type="Pfam" id="PF00702">
    <property type="entry name" value="Hydrolase"/>
    <property type="match status" value="1"/>
</dbReference>
<dbReference type="SUPFAM" id="SSF81665">
    <property type="entry name" value="Calcium ATPase, transmembrane domain M"/>
    <property type="match status" value="1"/>
</dbReference>
<dbReference type="InterPro" id="IPR036163">
    <property type="entry name" value="HMA_dom_sf"/>
</dbReference>
<dbReference type="Gene3D" id="3.40.1110.10">
    <property type="entry name" value="Calcium-transporting ATPase, cytoplasmic domain N"/>
    <property type="match status" value="1"/>
</dbReference>
<dbReference type="Gene3D" id="2.70.150.10">
    <property type="entry name" value="Calcium-transporting ATPase, cytoplasmic transduction domain A"/>
    <property type="match status" value="1"/>
</dbReference>
<evidence type="ECO:0000256" key="7">
    <source>
        <dbReference type="ARBA" id="ARBA00022967"/>
    </source>
</evidence>
<feature type="transmembrane region" description="Helical" evidence="10">
    <location>
        <begin position="716"/>
        <end position="732"/>
    </location>
</feature>
<feature type="transmembrane region" description="Helical" evidence="10">
    <location>
        <begin position="113"/>
        <end position="130"/>
    </location>
</feature>
<dbReference type="Pfam" id="PF00403">
    <property type="entry name" value="HMA"/>
    <property type="match status" value="1"/>
</dbReference>
<evidence type="ECO:0000256" key="11">
    <source>
        <dbReference type="SAM" id="MobiDB-lite"/>
    </source>
</evidence>
<dbReference type="InterPro" id="IPR017969">
    <property type="entry name" value="Heavy-metal-associated_CS"/>
</dbReference>
<evidence type="ECO:0000259" key="12">
    <source>
        <dbReference type="PROSITE" id="PS50846"/>
    </source>
</evidence>
<dbReference type="Pfam" id="PF00122">
    <property type="entry name" value="E1-E2_ATPase"/>
    <property type="match status" value="1"/>
</dbReference>
<protein>
    <submittedName>
        <fullName evidence="13">Copper-translocating P-type ATPase</fullName>
    </submittedName>
</protein>
<keyword evidence="14" id="KW-1185">Reference proteome</keyword>
<dbReference type="InterPro" id="IPR044492">
    <property type="entry name" value="P_typ_ATPase_HD_dom"/>
</dbReference>
<dbReference type="SFLD" id="SFLDG00002">
    <property type="entry name" value="C1.7:_P-type_atpase_like"/>
    <property type="match status" value="1"/>
</dbReference>
<dbReference type="Gene3D" id="3.30.70.100">
    <property type="match status" value="1"/>
</dbReference>
<comment type="similarity">
    <text evidence="2 10">Belongs to the cation transport ATPase (P-type) (TC 3.A.3) family. Type IB subfamily.</text>
</comment>
<evidence type="ECO:0000256" key="1">
    <source>
        <dbReference type="ARBA" id="ARBA00004651"/>
    </source>
</evidence>
<evidence type="ECO:0000256" key="5">
    <source>
        <dbReference type="ARBA" id="ARBA00022741"/>
    </source>
</evidence>
<dbReference type="Gene3D" id="3.40.50.1000">
    <property type="entry name" value="HAD superfamily/HAD-like"/>
    <property type="match status" value="1"/>
</dbReference>
<keyword evidence="3 10" id="KW-0812">Transmembrane</keyword>
<dbReference type="InterPro" id="IPR023299">
    <property type="entry name" value="ATPase_P-typ_cyto_dom_N"/>
</dbReference>
<evidence type="ECO:0000256" key="9">
    <source>
        <dbReference type="ARBA" id="ARBA00023136"/>
    </source>
</evidence>
<evidence type="ECO:0000256" key="4">
    <source>
        <dbReference type="ARBA" id="ARBA00022723"/>
    </source>
</evidence>
<evidence type="ECO:0000256" key="10">
    <source>
        <dbReference type="RuleBase" id="RU362081"/>
    </source>
</evidence>
<dbReference type="InterPro" id="IPR001757">
    <property type="entry name" value="P_typ_ATPase"/>
</dbReference>
<proteinExistence type="inferred from homology"/>
<dbReference type="NCBIfam" id="TIGR01494">
    <property type="entry name" value="ATPase_P-type"/>
    <property type="match status" value="1"/>
</dbReference>
<dbReference type="InterPro" id="IPR008250">
    <property type="entry name" value="ATPase_P-typ_transduc_dom_A_sf"/>
</dbReference>
<dbReference type="SUPFAM" id="SSF56784">
    <property type="entry name" value="HAD-like"/>
    <property type="match status" value="1"/>
</dbReference>
<dbReference type="CDD" id="cd02094">
    <property type="entry name" value="P-type_ATPase_Cu-like"/>
    <property type="match status" value="1"/>
</dbReference>
<dbReference type="CDD" id="cd00371">
    <property type="entry name" value="HMA"/>
    <property type="match status" value="1"/>
</dbReference>
<keyword evidence="4 10" id="KW-0479">Metal-binding</keyword>
<evidence type="ECO:0000256" key="2">
    <source>
        <dbReference type="ARBA" id="ARBA00006024"/>
    </source>
</evidence>
<dbReference type="RefSeq" id="WP_252436247.1">
    <property type="nucleotide sequence ID" value="NZ_JAGSOV010000011.1"/>
</dbReference>
<keyword evidence="8 10" id="KW-1133">Transmembrane helix</keyword>
<comment type="caution">
    <text evidence="13">The sequence shown here is derived from an EMBL/GenBank/DDBJ whole genome shotgun (WGS) entry which is preliminary data.</text>
</comment>
<comment type="subcellular location">
    <subcellularLocation>
        <location evidence="1">Cell membrane</location>
        <topology evidence="1">Multi-pass membrane protein</topology>
    </subcellularLocation>
</comment>
<dbReference type="EMBL" id="JAGSOV010000011">
    <property type="protein sequence ID" value="MCO1654638.1"/>
    <property type="molecule type" value="Genomic_DNA"/>
</dbReference>
<dbReference type="Proteomes" id="UP001165283">
    <property type="component" value="Unassembled WGS sequence"/>
</dbReference>
<organism evidence="13 14">
    <name type="scientific">Pseudonocardia humida</name>
    <dbReference type="NCBI Taxonomy" id="2800819"/>
    <lineage>
        <taxon>Bacteria</taxon>
        <taxon>Bacillati</taxon>
        <taxon>Actinomycetota</taxon>
        <taxon>Actinomycetes</taxon>
        <taxon>Pseudonocardiales</taxon>
        <taxon>Pseudonocardiaceae</taxon>
        <taxon>Pseudonocardia</taxon>
    </lineage>
</organism>
<dbReference type="InterPro" id="IPR006121">
    <property type="entry name" value="HMA_dom"/>
</dbReference>
<dbReference type="PRINTS" id="PR00119">
    <property type="entry name" value="CATATPASE"/>
</dbReference>